<feature type="transmembrane region" description="Helical" evidence="16">
    <location>
        <begin position="299"/>
        <end position="323"/>
    </location>
</feature>
<keyword evidence="5 16" id="KW-0812">Transmembrane</keyword>
<dbReference type="PROSITE" id="PS00108">
    <property type="entry name" value="PROTEIN_KINASE_ST"/>
    <property type="match status" value="1"/>
</dbReference>
<evidence type="ECO:0000259" key="18">
    <source>
        <dbReference type="PROSITE" id="PS50011"/>
    </source>
</evidence>
<feature type="region of interest" description="Disordered" evidence="15">
    <location>
        <begin position="704"/>
        <end position="732"/>
    </location>
</feature>
<dbReference type="InterPro" id="IPR001245">
    <property type="entry name" value="Ser-Thr/Tyr_kinase_cat_dom"/>
</dbReference>
<reference evidence="20" key="1">
    <citation type="journal article" date="2018" name="DNA Res.">
        <title>Multiple hybrid de novo genome assembly of finger millet, an orphan allotetraploid crop.</title>
        <authorList>
            <person name="Hatakeyama M."/>
            <person name="Aluri S."/>
            <person name="Balachadran M.T."/>
            <person name="Sivarajan S.R."/>
            <person name="Patrignani A."/>
            <person name="Gruter S."/>
            <person name="Poveda L."/>
            <person name="Shimizu-Inatsugi R."/>
            <person name="Baeten J."/>
            <person name="Francoijs K.J."/>
            <person name="Nataraja K.N."/>
            <person name="Reddy Y.A.N."/>
            <person name="Phadnis S."/>
            <person name="Ravikumar R.L."/>
            <person name="Schlapbach R."/>
            <person name="Sreeman S.M."/>
            <person name="Shimizu K.K."/>
        </authorList>
    </citation>
    <scope>NUCLEOTIDE SEQUENCE</scope>
</reference>
<evidence type="ECO:0000313" key="20">
    <source>
        <dbReference type="EMBL" id="GJN09693.1"/>
    </source>
</evidence>
<keyword evidence="6 17" id="KW-0732">Signal</keyword>
<keyword evidence="12 16" id="KW-0472">Membrane</keyword>
<dbReference type="AlphaFoldDB" id="A0AAV5DGP3"/>
<dbReference type="PANTHER" id="PTHR27002:SF372">
    <property type="entry name" value="OS04G0197200 PROTEIN"/>
    <property type="match status" value="1"/>
</dbReference>
<dbReference type="GO" id="GO:0005886">
    <property type="term" value="C:plasma membrane"/>
    <property type="evidence" value="ECO:0007669"/>
    <property type="project" value="TreeGrafter"/>
</dbReference>
<feature type="domain" description="Gnk2-homologous" evidence="19">
    <location>
        <begin position="147"/>
        <end position="263"/>
    </location>
</feature>
<evidence type="ECO:0000259" key="19">
    <source>
        <dbReference type="PROSITE" id="PS51473"/>
    </source>
</evidence>
<dbReference type="InterPro" id="IPR000719">
    <property type="entry name" value="Prot_kinase_dom"/>
</dbReference>
<dbReference type="Gene3D" id="3.30.430.20">
    <property type="entry name" value="Gnk2 domain, C-X8-C-X2-C motif"/>
    <property type="match status" value="2"/>
</dbReference>
<keyword evidence="21" id="KW-1185">Reference proteome</keyword>
<dbReference type="Proteomes" id="UP001054889">
    <property type="component" value="Unassembled WGS sequence"/>
</dbReference>
<feature type="chain" id="PRO_5043596171" evidence="17">
    <location>
        <begin position="27"/>
        <end position="732"/>
    </location>
</feature>
<feature type="region of interest" description="Disordered" evidence="15">
    <location>
        <begin position="670"/>
        <end position="690"/>
    </location>
</feature>
<feature type="domain" description="Protein kinase" evidence="18">
    <location>
        <begin position="376"/>
        <end position="685"/>
    </location>
</feature>
<evidence type="ECO:0000256" key="7">
    <source>
        <dbReference type="ARBA" id="ARBA00022737"/>
    </source>
</evidence>
<name>A0AAV5DGP3_ELECO</name>
<evidence type="ECO:0000256" key="14">
    <source>
        <dbReference type="ARBA" id="ARBA00023180"/>
    </source>
</evidence>
<evidence type="ECO:0000256" key="13">
    <source>
        <dbReference type="ARBA" id="ARBA00023170"/>
    </source>
</evidence>
<dbReference type="Gene3D" id="3.30.200.20">
    <property type="entry name" value="Phosphorylase Kinase, domain 1"/>
    <property type="match status" value="1"/>
</dbReference>
<dbReference type="CDD" id="cd23509">
    <property type="entry name" value="Gnk2-like"/>
    <property type="match status" value="2"/>
</dbReference>
<proteinExistence type="predicted"/>
<feature type="signal peptide" evidence="17">
    <location>
        <begin position="1"/>
        <end position="26"/>
    </location>
</feature>
<gene>
    <name evidence="20" type="primary">ga27722</name>
    <name evidence="20" type="ORF">PR202_ga27722</name>
</gene>
<keyword evidence="14" id="KW-0325">Glycoprotein</keyword>
<evidence type="ECO:0000256" key="4">
    <source>
        <dbReference type="ARBA" id="ARBA00022679"/>
    </source>
</evidence>
<keyword evidence="4" id="KW-0808">Transferase</keyword>
<evidence type="ECO:0000256" key="16">
    <source>
        <dbReference type="SAM" id="Phobius"/>
    </source>
</evidence>
<dbReference type="SMART" id="SM00220">
    <property type="entry name" value="S_TKc"/>
    <property type="match status" value="1"/>
</dbReference>
<dbReference type="Pfam" id="PF01657">
    <property type="entry name" value="Stress-antifung"/>
    <property type="match status" value="2"/>
</dbReference>
<dbReference type="Pfam" id="PF07714">
    <property type="entry name" value="PK_Tyr_Ser-Thr"/>
    <property type="match status" value="1"/>
</dbReference>
<dbReference type="GO" id="GO:0005524">
    <property type="term" value="F:ATP binding"/>
    <property type="evidence" value="ECO:0007669"/>
    <property type="project" value="UniProtKB-KW"/>
</dbReference>
<dbReference type="InterPro" id="IPR038408">
    <property type="entry name" value="GNK2_sf"/>
</dbReference>
<dbReference type="FunFam" id="1.10.510.10:FF:000343">
    <property type="entry name" value="Cysteine-rich receptor-like protein kinase 28"/>
    <property type="match status" value="1"/>
</dbReference>
<evidence type="ECO:0000256" key="17">
    <source>
        <dbReference type="SAM" id="SignalP"/>
    </source>
</evidence>
<organism evidence="20 21">
    <name type="scientific">Eleusine coracana subsp. coracana</name>
    <dbReference type="NCBI Taxonomy" id="191504"/>
    <lineage>
        <taxon>Eukaryota</taxon>
        <taxon>Viridiplantae</taxon>
        <taxon>Streptophyta</taxon>
        <taxon>Embryophyta</taxon>
        <taxon>Tracheophyta</taxon>
        <taxon>Spermatophyta</taxon>
        <taxon>Magnoliopsida</taxon>
        <taxon>Liliopsida</taxon>
        <taxon>Poales</taxon>
        <taxon>Poaceae</taxon>
        <taxon>PACMAD clade</taxon>
        <taxon>Chloridoideae</taxon>
        <taxon>Cynodonteae</taxon>
        <taxon>Eleusininae</taxon>
        <taxon>Eleusine</taxon>
    </lineage>
</organism>
<evidence type="ECO:0000313" key="21">
    <source>
        <dbReference type="Proteomes" id="UP001054889"/>
    </source>
</evidence>
<keyword evidence="9" id="KW-0418">Kinase</keyword>
<keyword evidence="10" id="KW-0067">ATP-binding</keyword>
<keyword evidence="8" id="KW-0547">Nucleotide-binding</keyword>
<evidence type="ECO:0000256" key="15">
    <source>
        <dbReference type="SAM" id="MobiDB-lite"/>
    </source>
</evidence>
<protein>
    <submittedName>
        <fullName evidence="20">Uncharacterized protein</fullName>
    </submittedName>
</protein>
<dbReference type="InterPro" id="IPR008271">
    <property type="entry name" value="Ser/Thr_kinase_AS"/>
</dbReference>
<sequence>MGIHAMAPSTLFCLFVFLALASLSSGQVRIPNSIDCQVSAAANNNDTTTTSSVFLDNVVGLLVALRSTAAASGGFAALSNGTGTDRAFVRGLCRGDAQPRECQTCIQEAAMELVGNCSTTNTRRAAIWYEHCSVFYADTNASTAYEQTYRWELQNANFVSDKTAFERTYYALMRSLTARAANATPESSSTAAPMFATGHAVFDRGARNGTVYGLVQCMRDRTAAECAQCLTDSAPQLPECCYGRQGGLVRGYNCDLRMEVYTYYDLALDAQQPPLVLAPTPSPSATFVPPAGRKKGPNVILAVALPVGVLLLVAGIIVVVFLYKRKAGQKLTPPGYHILCPFYLNMTDHSSKEEDIGIVDLEQLSIQLLRAATDNFSEQNKLGEGGFGEVFKVHIKIVSANEYKKHKKSDGNGTLKAGEQIAVKRLSKHSSQGFHELKNELVLAAKLKHKNLAPLVGVCLQQEKLLVYEYMPNSSLDTFLFDPVKRLQLDWGKRFTIICGIARGLRYLHEESRLKVIHRDLKPSNVLLDADMNPKISDFGLARAFCGDQTRDVTRRPAGTLGYMSPEYAYCGHVSTKSDMFSFGVIVLEMVTGRKSNSTYECLDSTSLLSYAWKKWSSGSAADVVDASLNGKYPESEVLNCLELGLLCVQENPTDRPDATEVVLLLGRSNSVSDESRREPSRPAFSFGPGGGRAVLGAAANGISSDALSQDGQPSSAPSSGNAMTISDFQPR</sequence>
<evidence type="ECO:0000256" key="11">
    <source>
        <dbReference type="ARBA" id="ARBA00022989"/>
    </source>
</evidence>
<keyword evidence="7" id="KW-0677">Repeat</keyword>
<evidence type="ECO:0000256" key="1">
    <source>
        <dbReference type="ARBA" id="ARBA00004167"/>
    </source>
</evidence>
<keyword evidence="3" id="KW-0597">Phosphoprotein</keyword>
<dbReference type="PROSITE" id="PS50011">
    <property type="entry name" value="PROTEIN_KINASE_DOM"/>
    <property type="match status" value="1"/>
</dbReference>
<evidence type="ECO:0000256" key="2">
    <source>
        <dbReference type="ARBA" id="ARBA00022527"/>
    </source>
</evidence>
<accession>A0AAV5DGP3</accession>
<dbReference type="PROSITE" id="PS51473">
    <property type="entry name" value="GNK2"/>
    <property type="match status" value="2"/>
</dbReference>
<evidence type="ECO:0000256" key="3">
    <source>
        <dbReference type="ARBA" id="ARBA00022553"/>
    </source>
</evidence>
<keyword evidence="13" id="KW-0675">Receptor</keyword>
<dbReference type="Gene3D" id="1.10.510.10">
    <property type="entry name" value="Transferase(Phosphotransferase) domain 1"/>
    <property type="match status" value="1"/>
</dbReference>
<reference evidence="20" key="2">
    <citation type="submission" date="2021-12" db="EMBL/GenBank/DDBJ databases">
        <title>Resequencing data analysis of finger millet.</title>
        <authorList>
            <person name="Hatakeyama M."/>
            <person name="Aluri S."/>
            <person name="Balachadran M.T."/>
            <person name="Sivarajan S.R."/>
            <person name="Poveda L."/>
            <person name="Shimizu-Inatsugi R."/>
            <person name="Schlapbach R."/>
            <person name="Sreeman S.M."/>
            <person name="Shimizu K.K."/>
        </authorList>
    </citation>
    <scope>NUCLEOTIDE SEQUENCE</scope>
</reference>
<dbReference type="InterPro" id="IPR002902">
    <property type="entry name" value="GNK2"/>
</dbReference>
<dbReference type="SUPFAM" id="SSF56112">
    <property type="entry name" value="Protein kinase-like (PK-like)"/>
    <property type="match status" value="1"/>
</dbReference>
<dbReference type="EMBL" id="BQKI01000016">
    <property type="protein sequence ID" value="GJN09693.1"/>
    <property type="molecule type" value="Genomic_DNA"/>
</dbReference>
<dbReference type="FunFam" id="3.30.430.20:FF:000007">
    <property type="entry name" value="Cysteine-rich receptor-like protein kinase 11"/>
    <property type="match status" value="1"/>
</dbReference>
<keyword evidence="11 16" id="KW-1133">Transmembrane helix</keyword>
<evidence type="ECO:0000256" key="5">
    <source>
        <dbReference type="ARBA" id="ARBA00022692"/>
    </source>
</evidence>
<comment type="subcellular location">
    <subcellularLocation>
        <location evidence="1">Membrane</location>
        <topology evidence="1">Single-pass membrane protein</topology>
    </subcellularLocation>
</comment>
<feature type="domain" description="Gnk2-homologous" evidence="19">
    <location>
        <begin position="36"/>
        <end position="141"/>
    </location>
</feature>
<dbReference type="InterPro" id="IPR011009">
    <property type="entry name" value="Kinase-like_dom_sf"/>
</dbReference>
<evidence type="ECO:0000256" key="9">
    <source>
        <dbReference type="ARBA" id="ARBA00022777"/>
    </source>
</evidence>
<dbReference type="PANTHER" id="PTHR27002">
    <property type="entry name" value="RECEPTOR-LIKE SERINE/THREONINE-PROTEIN KINASE SD1-8"/>
    <property type="match status" value="1"/>
</dbReference>
<keyword evidence="2" id="KW-0723">Serine/threonine-protein kinase</keyword>
<evidence type="ECO:0000256" key="12">
    <source>
        <dbReference type="ARBA" id="ARBA00023136"/>
    </source>
</evidence>
<evidence type="ECO:0000256" key="10">
    <source>
        <dbReference type="ARBA" id="ARBA00022840"/>
    </source>
</evidence>
<evidence type="ECO:0000256" key="8">
    <source>
        <dbReference type="ARBA" id="ARBA00022741"/>
    </source>
</evidence>
<comment type="caution">
    <text evidence="20">The sequence shown here is derived from an EMBL/GenBank/DDBJ whole genome shotgun (WGS) entry which is preliminary data.</text>
</comment>
<evidence type="ECO:0000256" key="6">
    <source>
        <dbReference type="ARBA" id="ARBA00022729"/>
    </source>
</evidence>
<dbReference type="GO" id="GO:0004674">
    <property type="term" value="F:protein serine/threonine kinase activity"/>
    <property type="evidence" value="ECO:0007669"/>
    <property type="project" value="UniProtKB-KW"/>
</dbReference>